<name>A0A8H6HV92_9AGAR</name>
<dbReference type="AlphaFoldDB" id="A0A8H6HV92"/>
<dbReference type="InterPro" id="IPR041457">
    <property type="entry name" value="CxC2_KDZ-assoc"/>
</dbReference>
<dbReference type="Proteomes" id="UP000521943">
    <property type="component" value="Unassembled WGS sequence"/>
</dbReference>
<feature type="compositionally biased region" description="Polar residues" evidence="1">
    <location>
        <begin position="10"/>
        <end position="29"/>
    </location>
</feature>
<sequence>MPPKKRTRTSESTAFEDFTQTLPEPTQLSYQDEHTHFERICGSVMRSETRVQVPPSPVKRSTAGERKTATTTAPVTNSTTEKEMDRASAWLEAMHLTPALWDDPEPVSDTTQNDAPNGDKESEKKRKRTQADDPLDLFTGRIDEYIEEMLRLEGFGDAEERRVCQSCNASLTAEGAVTYRCRDCIPNAMWCRTCVVVAHHDSYLHRLERWNGKFFERVSLMDLGLRVQLGHDHGVSCPRPRAAFDDEFTIIDNNGIHTIALDYCGCNQGISPVRQLLRARLLPSTTIDPRSACTFRVLETYQMLSFTAKISAYEFLLAIFRRTDNTWNVTPDGRADQSGELKIKERHKEFMRMVHEWRFLRGLKRTGRGHDEGGVAATKEGDCALLCPACPQMGINMPASWKAIPRAKRWLYALFLAMDANFRLRRKDVSSNERDPGLNRGYGYIVHEPDYKAFLKEFGGAIIDEKDTCNTHDAIKSANIRGGKGVAASGLGAVQCSRHDMRRPVGAGDLQKGERYCNMDYVMLKTLGFQASIPEIIILSYDIACQWYRYLMERCQKYKQNVFVGKHGKDVVFLVPKFHLPAHVVACQLNFSFNLTPGVGRTDGEAPERGWSISNQLASSTREMGPGNRRDTLDDNFGDLNWTKTVGMAHTLARRAGVAIVKREEQVEAFKDFAAALPVSSCKKWTRLVQAWEDDQEKTNPYDSEHTVLTTAAVRNRLAKEDTEALKSGIIEEVHSDVTRSMFILQGIEIEELQRRTAAEASGLGPHSTDFDRSTVLERGNALYRRIEAWITLQRLYAPKSALLRGASDDRDTSTLSPWSIPLYLPSDSLETMDCYDLRLARYEFQFRIAQAESALKSLRGLLLYQAHMLNSKKAYTSGTTANTRSNSLIQDISDRISIDVEKYKKIRIRLTRLWGKLKLGDLTELKDEANWEHVLLELKPEDVAGVTSMEQLGLGEGDKTLTWIWTVAGTGHDTSEVANTALRIEFCRARARAQRWQEECLLLAEEMKRVERFFAWDANRWKKRASSFERSINTVTDPSLPAFQKWEMEQRKMINRGKVAYAWRQFSLRNALLDKARLTHGDFVSRLQKDSDIIECDT</sequence>
<evidence type="ECO:0000259" key="2">
    <source>
        <dbReference type="Pfam" id="PF18803"/>
    </source>
</evidence>
<evidence type="ECO:0000313" key="3">
    <source>
        <dbReference type="EMBL" id="KAF6753834.1"/>
    </source>
</evidence>
<feature type="region of interest" description="Disordered" evidence="1">
    <location>
        <begin position="1"/>
        <end position="29"/>
    </location>
</feature>
<dbReference type="OrthoDB" id="3257338at2759"/>
<keyword evidence="4" id="KW-1185">Reference proteome</keyword>
<reference evidence="3 4" key="1">
    <citation type="submission" date="2020-07" db="EMBL/GenBank/DDBJ databases">
        <title>Comparative genomics of pyrophilous fungi reveals a link between fire events and developmental genes.</title>
        <authorList>
            <consortium name="DOE Joint Genome Institute"/>
            <person name="Steindorff A.S."/>
            <person name="Carver A."/>
            <person name="Calhoun S."/>
            <person name="Stillman K."/>
            <person name="Liu H."/>
            <person name="Lipzen A."/>
            <person name="Pangilinan J."/>
            <person name="Labutti K."/>
            <person name="Bruns T.D."/>
            <person name="Grigoriev I.V."/>
        </authorList>
    </citation>
    <scope>NUCLEOTIDE SEQUENCE [LARGE SCALE GENOMIC DNA]</scope>
    <source>
        <strain evidence="3 4">CBS 144469</strain>
    </source>
</reference>
<accession>A0A8H6HV92</accession>
<evidence type="ECO:0000313" key="4">
    <source>
        <dbReference type="Proteomes" id="UP000521943"/>
    </source>
</evidence>
<organism evidence="3 4">
    <name type="scientific">Ephemerocybe angulata</name>
    <dbReference type="NCBI Taxonomy" id="980116"/>
    <lineage>
        <taxon>Eukaryota</taxon>
        <taxon>Fungi</taxon>
        <taxon>Dikarya</taxon>
        <taxon>Basidiomycota</taxon>
        <taxon>Agaricomycotina</taxon>
        <taxon>Agaricomycetes</taxon>
        <taxon>Agaricomycetidae</taxon>
        <taxon>Agaricales</taxon>
        <taxon>Agaricineae</taxon>
        <taxon>Psathyrellaceae</taxon>
        <taxon>Ephemerocybe</taxon>
    </lineage>
</organism>
<protein>
    <recommendedName>
        <fullName evidence="2">CxC2-like cysteine cluster KDZ transposase-associated domain-containing protein</fullName>
    </recommendedName>
</protein>
<evidence type="ECO:0000256" key="1">
    <source>
        <dbReference type="SAM" id="MobiDB-lite"/>
    </source>
</evidence>
<dbReference type="EMBL" id="JACGCI010000037">
    <property type="protein sequence ID" value="KAF6753834.1"/>
    <property type="molecule type" value="Genomic_DNA"/>
</dbReference>
<feature type="region of interest" description="Disordered" evidence="1">
    <location>
        <begin position="98"/>
        <end position="133"/>
    </location>
</feature>
<dbReference type="Pfam" id="PF18803">
    <property type="entry name" value="CxC2"/>
    <property type="match status" value="1"/>
</dbReference>
<dbReference type="PANTHER" id="PTHR33096:SF1">
    <property type="entry name" value="CXC1-LIKE CYSTEINE CLUSTER ASSOCIATED WITH KDZ TRANSPOSASES DOMAIN-CONTAINING PROTEIN"/>
    <property type="match status" value="1"/>
</dbReference>
<gene>
    <name evidence="3" type="ORF">DFP72DRAFT_900673</name>
</gene>
<dbReference type="Pfam" id="PF18758">
    <property type="entry name" value="KDZ"/>
    <property type="match status" value="1"/>
</dbReference>
<feature type="domain" description="CxC2-like cysteine cluster KDZ transposase-associated" evidence="2">
    <location>
        <begin position="220"/>
        <end position="326"/>
    </location>
</feature>
<proteinExistence type="predicted"/>
<feature type="compositionally biased region" description="Low complexity" evidence="1">
    <location>
        <begin position="69"/>
        <end position="79"/>
    </location>
</feature>
<dbReference type="PANTHER" id="PTHR33096">
    <property type="entry name" value="CXC2 DOMAIN-CONTAINING PROTEIN"/>
    <property type="match status" value="1"/>
</dbReference>
<dbReference type="InterPro" id="IPR040521">
    <property type="entry name" value="KDZ"/>
</dbReference>
<comment type="caution">
    <text evidence="3">The sequence shown here is derived from an EMBL/GenBank/DDBJ whole genome shotgun (WGS) entry which is preliminary data.</text>
</comment>
<feature type="region of interest" description="Disordered" evidence="1">
    <location>
        <begin position="46"/>
        <end position="82"/>
    </location>
</feature>